<dbReference type="Gene3D" id="3.30.450.70">
    <property type="match status" value="1"/>
</dbReference>
<dbReference type="EMBL" id="JADGIZ020000023">
    <property type="protein sequence ID" value="KAL2915496.1"/>
    <property type="molecule type" value="Genomic_DNA"/>
</dbReference>
<gene>
    <name evidence="1" type="primary">TRS20</name>
    <name evidence="1" type="ORF">HK105_204897</name>
</gene>
<proteinExistence type="predicted"/>
<comment type="caution">
    <text evidence="1">The sequence shown here is derived from an EMBL/GenBank/DDBJ whole genome shotgun (WGS) entry which is preliminary data.</text>
</comment>
<name>A0ABR4N7R5_9FUNG</name>
<dbReference type="CDD" id="cd14825">
    <property type="entry name" value="TRAPPC2_sedlin"/>
    <property type="match status" value="1"/>
</dbReference>
<dbReference type="Proteomes" id="UP001527925">
    <property type="component" value="Unassembled WGS sequence"/>
</dbReference>
<organism evidence="1 2">
    <name type="scientific">Polyrhizophydium stewartii</name>
    <dbReference type="NCBI Taxonomy" id="2732419"/>
    <lineage>
        <taxon>Eukaryota</taxon>
        <taxon>Fungi</taxon>
        <taxon>Fungi incertae sedis</taxon>
        <taxon>Chytridiomycota</taxon>
        <taxon>Chytridiomycota incertae sedis</taxon>
        <taxon>Chytridiomycetes</taxon>
        <taxon>Rhizophydiales</taxon>
        <taxon>Rhizophydiales incertae sedis</taxon>
        <taxon>Polyrhizophydium</taxon>
    </lineage>
</organism>
<dbReference type="PANTHER" id="PTHR12403">
    <property type="entry name" value="TRAFFICKING PROTEIN PARTICLE COMPLEX SUBUNIT 2"/>
    <property type="match status" value="1"/>
</dbReference>
<dbReference type="InterPro" id="IPR006722">
    <property type="entry name" value="Sedlin"/>
</dbReference>
<dbReference type="SUPFAM" id="SSF64356">
    <property type="entry name" value="SNARE-like"/>
    <property type="match status" value="1"/>
</dbReference>
<evidence type="ECO:0000313" key="2">
    <source>
        <dbReference type="Proteomes" id="UP001527925"/>
    </source>
</evidence>
<dbReference type="InterPro" id="IPR011012">
    <property type="entry name" value="Longin-like_dom_sf"/>
</dbReference>
<keyword evidence="2" id="KW-1185">Reference proteome</keyword>
<sequence length="141" mass="16269">MSRPNLYFVIVGTRDNPLYEAEFGPIARGEVAKKDDLRHMNQFVVHAALDAVDELVWGTQAMYLKVVDRFNEWFVSAFVTPGGVRFMLLHDTPNTDGIRNFFLECYELYIKVLMNPFTEINAPIVSGAFDQRVRAHARKWL</sequence>
<protein>
    <submittedName>
        <fullName evidence="1">TRAPP subunit</fullName>
    </submittedName>
</protein>
<evidence type="ECO:0000313" key="1">
    <source>
        <dbReference type="EMBL" id="KAL2915496.1"/>
    </source>
</evidence>
<reference evidence="1 2" key="1">
    <citation type="submission" date="2023-09" db="EMBL/GenBank/DDBJ databases">
        <title>Pangenome analysis of Batrachochytrium dendrobatidis and related Chytrids.</title>
        <authorList>
            <person name="Yacoub M.N."/>
            <person name="Stajich J.E."/>
            <person name="James T.Y."/>
        </authorList>
    </citation>
    <scope>NUCLEOTIDE SEQUENCE [LARGE SCALE GENOMIC DNA]</scope>
    <source>
        <strain evidence="1 2">JEL0888</strain>
    </source>
</reference>
<accession>A0ABR4N7R5</accession>
<dbReference type="Pfam" id="PF04628">
    <property type="entry name" value="Sedlin_N"/>
    <property type="match status" value="1"/>
</dbReference>